<evidence type="ECO:0000256" key="1">
    <source>
        <dbReference type="ARBA" id="ARBA00023125"/>
    </source>
</evidence>
<dbReference type="PIRSF" id="PIRSF002070">
    <property type="entry name" value="SSB"/>
    <property type="match status" value="1"/>
</dbReference>
<dbReference type="RefSeq" id="WP_303677510.1">
    <property type="nucleotide sequence ID" value="NZ_LZFK01000008.1"/>
</dbReference>
<dbReference type="GO" id="GO:0009295">
    <property type="term" value="C:nucleoid"/>
    <property type="evidence" value="ECO:0007669"/>
    <property type="project" value="TreeGrafter"/>
</dbReference>
<dbReference type="HAMAP" id="MF_00984">
    <property type="entry name" value="SSB"/>
    <property type="match status" value="1"/>
</dbReference>
<reference evidence="4 5" key="1">
    <citation type="journal article" date="2017" name="FEMS Microbiol. Ecol.">
        <title>Reconstructed genomes of novel Dehalococcoides mccartyi strains from 1,2,3,4-tetrachlorodibenzo-p-dioxin-dechlorinating enrichment cultures reveal divergent reductive dehalogenase gene profiles.</title>
        <authorList>
            <person name="Dam H.T."/>
            <person name="Vollmers J."/>
            <person name="Kaster A.K."/>
            <person name="Haggblom M.M."/>
        </authorList>
    </citation>
    <scope>NUCLEOTIDE SEQUENCE [LARGE SCALE GENOMIC DNA]</scope>
    <source>
        <strain evidence="4 5">H1-3-2.001</strain>
    </source>
</reference>
<keyword evidence="1 2" id="KW-0238">DNA-binding</keyword>
<sequence length="135" mass="15291">MVSLNKVMIIGNVGGEPEMRYTPSGHPVTSFKVATNWVYNTPEGERKQETEWFTVVAWNKLAEQCNQFLSKGRLVYVEGRLRTRSWEGQDNLKHYRTEVIASRVTFLEKANVGAGIDAREDDNGGGELEPEDIPF</sequence>
<organism evidence="4 5">
    <name type="scientific">Dehalococcoides mccartyi</name>
    <dbReference type="NCBI Taxonomy" id="61435"/>
    <lineage>
        <taxon>Bacteria</taxon>
        <taxon>Bacillati</taxon>
        <taxon>Chloroflexota</taxon>
        <taxon>Dehalococcoidia</taxon>
        <taxon>Dehalococcoidales</taxon>
        <taxon>Dehalococcoidaceae</taxon>
        <taxon>Dehalococcoides</taxon>
    </lineage>
</organism>
<dbReference type="InterPro" id="IPR011344">
    <property type="entry name" value="ssDNA-bd"/>
</dbReference>
<comment type="caution">
    <text evidence="4">The sequence shown here is derived from an EMBL/GenBank/DDBJ whole genome shotgun (WGS) entry which is preliminary data.</text>
</comment>
<dbReference type="NCBIfam" id="TIGR00621">
    <property type="entry name" value="ssb"/>
    <property type="match status" value="1"/>
</dbReference>
<dbReference type="PANTHER" id="PTHR10302">
    <property type="entry name" value="SINGLE-STRANDED DNA-BINDING PROTEIN"/>
    <property type="match status" value="1"/>
</dbReference>
<protein>
    <recommendedName>
        <fullName evidence="2 3">Single-stranded DNA-binding protein</fullName>
        <shortName evidence="2">SSB</shortName>
    </recommendedName>
</protein>
<accession>A0A2J1DYZ4</accession>
<comment type="subunit">
    <text evidence="2">Homotetramer.</text>
</comment>
<dbReference type="EMBL" id="PHFD01000121">
    <property type="protein sequence ID" value="PKH47355.1"/>
    <property type="molecule type" value="Genomic_DNA"/>
</dbReference>
<dbReference type="AlphaFoldDB" id="A0A2J1DYZ4"/>
<dbReference type="Proteomes" id="UP000233649">
    <property type="component" value="Unassembled WGS sequence"/>
</dbReference>
<dbReference type="PANTHER" id="PTHR10302:SF27">
    <property type="entry name" value="SINGLE-STRANDED DNA-BINDING PROTEIN"/>
    <property type="match status" value="1"/>
</dbReference>
<evidence type="ECO:0000256" key="3">
    <source>
        <dbReference type="PIRNR" id="PIRNR002070"/>
    </source>
</evidence>
<gene>
    <name evidence="4" type="ORF">CVH13_00584</name>
</gene>
<comment type="caution">
    <text evidence="2">Lacks conserved residue(s) required for the propagation of feature annotation.</text>
</comment>
<dbReference type="Gene3D" id="2.40.50.140">
    <property type="entry name" value="Nucleic acid-binding proteins"/>
    <property type="match status" value="1"/>
</dbReference>
<name>A0A2J1DYZ4_9CHLR</name>
<dbReference type="PROSITE" id="PS50935">
    <property type="entry name" value="SSB"/>
    <property type="match status" value="1"/>
</dbReference>
<evidence type="ECO:0000256" key="2">
    <source>
        <dbReference type="HAMAP-Rule" id="MF_00984"/>
    </source>
</evidence>
<dbReference type="CDD" id="cd04496">
    <property type="entry name" value="SSB_OBF"/>
    <property type="match status" value="1"/>
</dbReference>
<evidence type="ECO:0000313" key="5">
    <source>
        <dbReference type="Proteomes" id="UP000233649"/>
    </source>
</evidence>
<dbReference type="GO" id="GO:0003697">
    <property type="term" value="F:single-stranded DNA binding"/>
    <property type="evidence" value="ECO:0007669"/>
    <property type="project" value="UniProtKB-UniRule"/>
</dbReference>
<dbReference type="SUPFAM" id="SSF50249">
    <property type="entry name" value="Nucleic acid-binding proteins"/>
    <property type="match status" value="1"/>
</dbReference>
<dbReference type="InterPro" id="IPR012340">
    <property type="entry name" value="NA-bd_OB-fold"/>
</dbReference>
<dbReference type="Pfam" id="PF00436">
    <property type="entry name" value="SSB"/>
    <property type="match status" value="1"/>
</dbReference>
<dbReference type="GO" id="GO:0006260">
    <property type="term" value="P:DNA replication"/>
    <property type="evidence" value="ECO:0007669"/>
    <property type="project" value="InterPro"/>
</dbReference>
<dbReference type="InterPro" id="IPR000424">
    <property type="entry name" value="Primosome_PriB/ssb"/>
</dbReference>
<proteinExistence type="inferred from homology"/>
<evidence type="ECO:0000313" key="4">
    <source>
        <dbReference type="EMBL" id="PKH47355.1"/>
    </source>
</evidence>